<evidence type="ECO:0008006" key="4">
    <source>
        <dbReference type="Google" id="ProtNLM"/>
    </source>
</evidence>
<feature type="transmembrane region" description="Helical" evidence="1">
    <location>
        <begin position="28"/>
        <end position="49"/>
    </location>
</feature>
<evidence type="ECO:0000256" key="1">
    <source>
        <dbReference type="SAM" id="Phobius"/>
    </source>
</evidence>
<evidence type="ECO:0000313" key="3">
    <source>
        <dbReference type="Proteomes" id="UP000632828"/>
    </source>
</evidence>
<organism evidence="2 3">
    <name type="scientific">Pelovirga terrestris</name>
    <dbReference type="NCBI Taxonomy" id="2771352"/>
    <lineage>
        <taxon>Bacteria</taxon>
        <taxon>Pseudomonadati</taxon>
        <taxon>Thermodesulfobacteriota</taxon>
        <taxon>Desulfuromonadia</taxon>
        <taxon>Geobacterales</taxon>
        <taxon>Geobacteraceae</taxon>
        <taxon>Pelovirga</taxon>
    </lineage>
</organism>
<keyword evidence="1" id="KW-0472">Membrane</keyword>
<dbReference type="Gene3D" id="1.25.40.10">
    <property type="entry name" value="Tetratricopeptide repeat domain"/>
    <property type="match status" value="1"/>
</dbReference>
<keyword evidence="3" id="KW-1185">Reference proteome</keyword>
<proteinExistence type="predicted"/>
<dbReference type="EMBL" id="JACWUN010000014">
    <property type="protein sequence ID" value="MBD1401349.1"/>
    <property type="molecule type" value="Genomic_DNA"/>
</dbReference>
<accession>A0A8J6R6F6</accession>
<dbReference type="AlphaFoldDB" id="A0A8J6R6F6"/>
<dbReference type="Proteomes" id="UP000632828">
    <property type="component" value="Unassembled WGS sequence"/>
</dbReference>
<dbReference type="InterPro" id="IPR011990">
    <property type="entry name" value="TPR-like_helical_dom_sf"/>
</dbReference>
<reference evidence="2" key="1">
    <citation type="submission" date="2020-09" db="EMBL/GenBank/DDBJ databases">
        <title>Pelobacter alkaliphilus sp. nov., a novel anaerobic arsenate-reducing bacterium from terrestrial mud volcano.</title>
        <authorList>
            <person name="Khomyakova M.A."/>
            <person name="Merkel A.Y."/>
            <person name="Slobodkin A.I."/>
        </authorList>
    </citation>
    <scope>NUCLEOTIDE SEQUENCE</scope>
    <source>
        <strain evidence="2">M08fum</strain>
    </source>
</reference>
<dbReference type="RefSeq" id="WP_191156883.1">
    <property type="nucleotide sequence ID" value="NZ_JACWUN010000014.1"/>
</dbReference>
<keyword evidence="1" id="KW-1133">Transmembrane helix</keyword>
<evidence type="ECO:0000313" key="2">
    <source>
        <dbReference type="EMBL" id="MBD1401349.1"/>
    </source>
</evidence>
<dbReference type="SUPFAM" id="SSF48452">
    <property type="entry name" value="TPR-like"/>
    <property type="match status" value="1"/>
</dbReference>
<name>A0A8J6R6F6_9BACT</name>
<sequence length="241" mass="27546">MLNLLISITASIFTTALMLRFATDSTWIAMAVSTLVFLAIFILITRVVMKKVGVLMQSAQKDVLANRGDRAIKSLQEGMKYGTWQFYVKPQINSQIGSIHYLKREFNEALPYLEKGFVRNWVSMAMLGISYMKKNKRNKMHATFDKAMTGNRKEPMIYALYAYCLDQIGERNKAIEVLQKGIKKTGGDERLSENVALLEAGKKMKMRGFGDAWYQFHLEKQGAIIKKQTKALTGRRKQVLR</sequence>
<protein>
    <recommendedName>
        <fullName evidence="4">Tetratricopeptide repeat protein</fullName>
    </recommendedName>
</protein>
<keyword evidence="1" id="KW-0812">Transmembrane</keyword>
<gene>
    <name evidence="2" type="ORF">ICT70_11760</name>
</gene>
<comment type="caution">
    <text evidence="2">The sequence shown here is derived from an EMBL/GenBank/DDBJ whole genome shotgun (WGS) entry which is preliminary data.</text>
</comment>